<organism evidence="1">
    <name type="scientific">viral metagenome</name>
    <dbReference type="NCBI Taxonomy" id="1070528"/>
    <lineage>
        <taxon>unclassified sequences</taxon>
        <taxon>metagenomes</taxon>
        <taxon>organismal metagenomes</taxon>
    </lineage>
</organism>
<evidence type="ECO:0000313" key="1">
    <source>
        <dbReference type="EMBL" id="QHT99444.1"/>
    </source>
</evidence>
<dbReference type="InterPro" id="IPR043876">
    <property type="entry name" value="DUF5856"/>
</dbReference>
<dbReference type="AlphaFoldDB" id="A0A6C0J1A7"/>
<sequence>MNKTEKNINHKKRRTMKVYKNNSKNNRNSYIVQQFLELLNMVKLYHWKTHSYAQHKATDELYERLNKNIDTFVETLLGKENNRIKMVEKQLRILDNSNTRKFKNNIYEFRDFLTSLDSMFNKKDSGILSIRDDLLVDINQFLYLMTFDK</sequence>
<dbReference type="EMBL" id="MN740308">
    <property type="protein sequence ID" value="QHT99444.1"/>
    <property type="molecule type" value="Genomic_DNA"/>
</dbReference>
<dbReference type="Pfam" id="PF19174">
    <property type="entry name" value="DUF5856"/>
    <property type="match status" value="1"/>
</dbReference>
<proteinExistence type="predicted"/>
<name>A0A6C0J1A7_9ZZZZ</name>
<accession>A0A6C0J1A7</accession>
<reference evidence="1" key="1">
    <citation type="journal article" date="2020" name="Nature">
        <title>Giant virus diversity and host interactions through global metagenomics.</title>
        <authorList>
            <person name="Schulz F."/>
            <person name="Roux S."/>
            <person name="Paez-Espino D."/>
            <person name="Jungbluth S."/>
            <person name="Walsh D.A."/>
            <person name="Denef V.J."/>
            <person name="McMahon K.D."/>
            <person name="Konstantinidis K.T."/>
            <person name="Eloe-Fadrosh E.A."/>
            <person name="Kyrpides N.C."/>
            <person name="Woyke T."/>
        </authorList>
    </citation>
    <scope>NUCLEOTIDE SEQUENCE</scope>
    <source>
        <strain evidence="1">GVMAG-M-3300025699-48</strain>
    </source>
</reference>
<protein>
    <submittedName>
        <fullName evidence="1">Uncharacterized protein</fullName>
    </submittedName>
</protein>